<evidence type="ECO:0000313" key="3">
    <source>
        <dbReference type="Proteomes" id="UP000176881"/>
    </source>
</evidence>
<evidence type="ECO:0000259" key="1">
    <source>
        <dbReference type="Pfam" id="PF01471"/>
    </source>
</evidence>
<reference evidence="2 3" key="1">
    <citation type="journal article" date="2016" name="Nat. Commun.">
        <title>Thousands of microbial genomes shed light on interconnected biogeochemical processes in an aquifer system.</title>
        <authorList>
            <person name="Anantharaman K."/>
            <person name="Brown C.T."/>
            <person name="Hug L.A."/>
            <person name="Sharon I."/>
            <person name="Castelle C.J."/>
            <person name="Probst A.J."/>
            <person name="Thomas B.C."/>
            <person name="Singh A."/>
            <person name="Wilkins M.J."/>
            <person name="Karaoz U."/>
            <person name="Brodie E.L."/>
            <person name="Williams K.H."/>
            <person name="Hubbard S.S."/>
            <person name="Banfield J.F."/>
        </authorList>
    </citation>
    <scope>NUCLEOTIDE SEQUENCE [LARGE SCALE GENOMIC DNA]</scope>
</reference>
<organism evidence="2 3">
    <name type="scientific">Candidatus Taylorbacteria bacterium RIFCSPLOWO2_12_FULL_47_20</name>
    <dbReference type="NCBI Taxonomy" id="1802335"/>
    <lineage>
        <taxon>Bacteria</taxon>
        <taxon>Candidatus Tayloriibacteriota</taxon>
    </lineage>
</organism>
<dbReference type="EMBL" id="MHSN01000017">
    <property type="protein sequence ID" value="OHA44840.1"/>
    <property type="molecule type" value="Genomic_DNA"/>
</dbReference>
<protein>
    <recommendedName>
        <fullName evidence="1">Peptidoglycan binding-like domain-containing protein</fullName>
    </recommendedName>
</protein>
<dbReference type="AlphaFoldDB" id="A0A1G2P940"/>
<dbReference type="Pfam" id="PF01471">
    <property type="entry name" value="PG_binding_1"/>
    <property type="match status" value="2"/>
</dbReference>
<dbReference type="InterPro" id="IPR036365">
    <property type="entry name" value="PGBD-like_sf"/>
</dbReference>
<feature type="domain" description="Peptidoglycan binding-like" evidence="1">
    <location>
        <begin position="114"/>
        <end position="158"/>
    </location>
</feature>
<dbReference type="InterPro" id="IPR036366">
    <property type="entry name" value="PGBDSf"/>
</dbReference>
<dbReference type="InterPro" id="IPR002477">
    <property type="entry name" value="Peptidoglycan-bd-like"/>
</dbReference>
<dbReference type="STRING" id="1802335.A3G59_00365"/>
<accession>A0A1G2P940</accession>
<gene>
    <name evidence="2" type="ORF">A3G59_00365</name>
</gene>
<sequence length="189" mass="19698">MGDDHPSVKLLQVYLNANGYTISQTGVGSPGKETTYLGNKTASALKKFQESYRNDILVPNNLTKATGNFGISTRTKLNALLSSDSKCYTTASTPPTPPLTTGVITKWLILGVEDPQVKTLQKILNANGYTVSATGLGSTGNETTYFGTLTSSALKKFQCVALSVCSGSPASTGYGATGPKTRAAVGMGM</sequence>
<proteinExistence type="predicted"/>
<comment type="caution">
    <text evidence="2">The sequence shown here is derived from an EMBL/GenBank/DDBJ whole genome shotgun (WGS) entry which is preliminary data.</text>
</comment>
<dbReference type="Proteomes" id="UP000176881">
    <property type="component" value="Unassembled WGS sequence"/>
</dbReference>
<name>A0A1G2P940_9BACT</name>
<feature type="domain" description="Peptidoglycan binding-like" evidence="1">
    <location>
        <begin position="5"/>
        <end position="52"/>
    </location>
</feature>
<dbReference type="SUPFAM" id="SSF47090">
    <property type="entry name" value="PGBD-like"/>
    <property type="match status" value="2"/>
</dbReference>
<evidence type="ECO:0000313" key="2">
    <source>
        <dbReference type="EMBL" id="OHA44840.1"/>
    </source>
</evidence>
<dbReference type="Gene3D" id="1.10.101.10">
    <property type="entry name" value="PGBD-like superfamily/PGBD"/>
    <property type="match status" value="2"/>
</dbReference>